<dbReference type="GO" id="GO:0052689">
    <property type="term" value="F:carboxylic ester hydrolase activity"/>
    <property type="evidence" value="ECO:0007669"/>
    <property type="project" value="TreeGrafter"/>
</dbReference>
<gene>
    <name evidence="5" type="ORF">TWF696_002347</name>
</gene>
<proteinExistence type="inferred from homology"/>
<dbReference type="InterPro" id="IPR029058">
    <property type="entry name" value="AB_hydrolase_fold"/>
</dbReference>
<name>A0AAV9U7X4_9PEZI</name>
<dbReference type="InterPro" id="IPR003140">
    <property type="entry name" value="PLipase/COase/thioEstase"/>
</dbReference>
<dbReference type="GO" id="GO:0008474">
    <property type="term" value="F:palmitoyl-(protein) hydrolase activity"/>
    <property type="evidence" value="ECO:0007669"/>
    <property type="project" value="TreeGrafter"/>
</dbReference>
<dbReference type="SUPFAM" id="SSF53474">
    <property type="entry name" value="alpha/beta-Hydrolases"/>
    <property type="match status" value="1"/>
</dbReference>
<dbReference type="GO" id="GO:0005737">
    <property type="term" value="C:cytoplasm"/>
    <property type="evidence" value="ECO:0007669"/>
    <property type="project" value="TreeGrafter"/>
</dbReference>
<feature type="region of interest" description="Disordered" evidence="2">
    <location>
        <begin position="1"/>
        <end position="45"/>
    </location>
</feature>
<dbReference type="EMBL" id="JAVHNQ010000012">
    <property type="protein sequence ID" value="KAK6335578.1"/>
    <property type="molecule type" value="Genomic_DNA"/>
</dbReference>
<feature type="domain" description="Phospholipase/carboxylesterase/thioesterase" evidence="4">
    <location>
        <begin position="40"/>
        <end position="205"/>
    </location>
</feature>
<dbReference type="Proteomes" id="UP001375240">
    <property type="component" value="Unassembled WGS sequence"/>
</dbReference>
<accession>A0AAV9U7X4</accession>
<sequence>MATTPDPATPDFDAIPDLAAPGSDAARTPDADPNPSFPEPHVINPTSDHTHTIIILHGKGSNAEILVKALLEAKSSDEPNKSIFECFPNIRWVFPNARRISTTPDTNQGVYEWFPMAGYQNPLEEEESQKPEMRNTIHYINGLLTAELATVNGDTTKIILGGVCQGLAAALALFLALGHTFGGFIGISGWLPRAKQFSASTSHLKSPPINYFIDYFELELEHPTEEAYLSHRNARSKVPIFLGHGQDDGHIHVCFGHEAADLLGELGYNVTIKTYVGGEEDGHWLKLPEEMDAIKRFIESITK</sequence>
<keyword evidence="3" id="KW-0812">Transmembrane</keyword>
<keyword evidence="3" id="KW-0472">Membrane</keyword>
<evidence type="ECO:0000313" key="5">
    <source>
        <dbReference type="EMBL" id="KAK6335578.1"/>
    </source>
</evidence>
<dbReference type="InterPro" id="IPR050565">
    <property type="entry name" value="LYPA1-2/EST-like"/>
</dbReference>
<comment type="similarity">
    <text evidence="1">Belongs to the AB hydrolase superfamily. AB hydrolase 2 family.</text>
</comment>
<evidence type="ECO:0000256" key="3">
    <source>
        <dbReference type="SAM" id="Phobius"/>
    </source>
</evidence>
<evidence type="ECO:0000259" key="4">
    <source>
        <dbReference type="Pfam" id="PF02230"/>
    </source>
</evidence>
<comment type="caution">
    <text evidence="5">The sequence shown here is derived from an EMBL/GenBank/DDBJ whole genome shotgun (WGS) entry which is preliminary data.</text>
</comment>
<dbReference type="Pfam" id="PF02230">
    <property type="entry name" value="Abhydrolase_2"/>
    <property type="match status" value="1"/>
</dbReference>
<evidence type="ECO:0000256" key="2">
    <source>
        <dbReference type="SAM" id="MobiDB-lite"/>
    </source>
</evidence>
<reference evidence="5 6" key="1">
    <citation type="submission" date="2019-10" db="EMBL/GenBank/DDBJ databases">
        <authorList>
            <person name="Palmer J.M."/>
        </authorList>
    </citation>
    <scope>NUCLEOTIDE SEQUENCE [LARGE SCALE GENOMIC DNA]</scope>
    <source>
        <strain evidence="5 6">TWF696</strain>
    </source>
</reference>
<dbReference type="AlphaFoldDB" id="A0AAV9U7X4"/>
<evidence type="ECO:0000313" key="6">
    <source>
        <dbReference type="Proteomes" id="UP001375240"/>
    </source>
</evidence>
<dbReference type="Gene3D" id="3.40.50.1820">
    <property type="entry name" value="alpha/beta hydrolase"/>
    <property type="match status" value="1"/>
</dbReference>
<keyword evidence="6" id="KW-1185">Reference proteome</keyword>
<evidence type="ECO:0000256" key="1">
    <source>
        <dbReference type="ARBA" id="ARBA00006499"/>
    </source>
</evidence>
<dbReference type="PANTHER" id="PTHR10655:SF63">
    <property type="entry name" value="PHOSPHOLIPASE_CARBOXYLESTERASE_THIOESTERASE DOMAIN-CONTAINING PROTEIN"/>
    <property type="match status" value="1"/>
</dbReference>
<protein>
    <recommendedName>
        <fullName evidence="4">Phospholipase/carboxylesterase/thioesterase domain-containing protein</fullName>
    </recommendedName>
</protein>
<keyword evidence="3" id="KW-1133">Transmembrane helix</keyword>
<feature type="transmembrane region" description="Helical" evidence="3">
    <location>
        <begin position="167"/>
        <end position="191"/>
    </location>
</feature>
<dbReference type="PANTHER" id="PTHR10655">
    <property type="entry name" value="LYSOPHOSPHOLIPASE-RELATED"/>
    <property type="match status" value="1"/>
</dbReference>
<organism evidence="5 6">
    <name type="scientific">Orbilia brochopaga</name>
    <dbReference type="NCBI Taxonomy" id="3140254"/>
    <lineage>
        <taxon>Eukaryota</taxon>
        <taxon>Fungi</taxon>
        <taxon>Dikarya</taxon>
        <taxon>Ascomycota</taxon>
        <taxon>Pezizomycotina</taxon>
        <taxon>Orbiliomycetes</taxon>
        <taxon>Orbiliales</taxon>
        <taxon>Orbiliaceae</taxon>
        <taxon>Orbilia</taxon>
    </lineage>
</organism>